<dbReference type="RefSeq" id="WP_397613152.1">
    <property type="nucleotide sequence ID" value="NZ_JBIRRB010000005.1"/>
</dbReference>
<keyword evidence="2" id="KW-1133">Transmembrane helix</keyword>
<evidence type="ECO:0000256" key="1">
    <source>
        <dbReference type="SAM" id="MobiDB-lite"/>
    </source>
</evidence>
<feature type="domain" description="HTH cro/C1-type" evidence="3">
    <location>
        <begin position="11"/>
        <end position="67"/>
    </location>
</feature>
<evidence type="ECO:0000256" key="2">
    <source>
        <dbReference type="SAM" id="Phobius"/>
    </source>
</evidence>
<evidence type="ECO:0000313" key="5">
    <source>
        <dbReference type="Proteomes" id="UP001611162"/>
    </source>
</evidence>
<protein>
    <submittedName>
        <fullName evidence="4">Helix-turn-helix domain-containing protein</fullName>
    </submittedName>
</protein>
<comment type="caution">
    <text evidence="4">The sequence shown here is derived from an EMBL/GenBank/DDBJ whole genome shotgun (WGS) entry which is preliminary data.</text>
</comment>
<accession>A0ABW7T5S2</accession>
<dbReference type="Pfam" id="PF13560">
    <property type="entry name" value="HTH_31"/>
    <property type="match status" value="1"/>
</dbReference>
<evidence type="ECO:0000259" key="3">
    <source>
        <dbReference type="SMART" id="SM00530"/>
    </source>
</evidence>
<organism evidence="4 5">
    <name type="scientific">Streptomyces abikoensis</name>
    <dbReference type="NCBI Taxonomy" id="97398"/>
    <lineage>
        <taxon>Bacteria</taxon>
        <taxon>Bacillati</taxon>
        <taxon>Actinomycetota</taxon>
        <taxon>Actinomycetes</taxon>
        <taxon>Kitasatosporales</taxon>
        <taxon>Streptomycetaceae</taxon>
        <taxon>Streptomyces</taxon>
    </lineage>
</organism>
<evidence type="ECO:0000313" key="4">
    <source>
        <dbReference type="EMBL" id="MFI0912011.1"/>
    </source>
</evidence>
<dbReference type="Gene3D" id="1.10.260.40">
    <property type="entry name" value="lambda repressor-like DNA-binding domains"/>
    <property type="match status" value="1"/>
</dbReference>
<dbReference type="InterPro" id="IPR010982">
    <property type="entry name" value="Lambda_DNA-bd_dom_sf"/>
</dbReference>
<feature type="region of interest" description="Disordered" evidence="1">
    <location>
        <begin position="175"/>
        <end position="248"/>
    </location>
</feature>
<reference evidence="4 5" key="1">
    <citation type="submission" date="2024-10" db="EMBL/GenBank/DDBJ databases">
        <title>The Natural Products Discovery Center: Release of the First 8490 Sequenced Strains for Exploring Actinobacteria Biosynthetic Diversity.</title>
        <authorList>
            <person name="Kalkreuter E."/>
            <person name="Kautsar S.A."/>
            <person name="Yang D."/>
            <person name="Bader C.D."/>
            <person name="Teijaro C.N."/>
            <person name="Fluegel L."/>
            <person name="Davis C.M."/>
            <person name="Simpson J.R."/>
            <person name="Lauterbach L."/>
            <person name="Steele A.D."/>
            <person name="Gui C."/>
            <person name="Meng S."/>
            <person name="Li G."/>
            <person name="Viehrig K."/>
            <person name="Ye F."/>
            <person name="Su P."/>
            <person name="Kiefer A.F."/>
            <person name="Nichols A."/>
            <person name="Cepeda A.J."/>
            <person name="Yan W."/>
            <person name="Fan B."/>
            <person name="Jiang Y."/>
            <person name="Adhikari A."/>
            <person name="Zheng C.-J."/>
            <person name="Schuster L."/>
            <person name="Cowan T.M."/>
            <person name="Smanski M.J."/>
            <person name="Chevrette M.G."/>
            <person name="De Carvalho L.P.S."/>
            <person name="Shen B."/>
        </authorList>
    </citation>
    <scope>NUCLEOTIDE SEQUENCE [LARGE SCALE GENOMIC DNA]</scope>
    <source>
        <strain evidence="4 5">NPDC020979</strain>
    </source>
</reference>
<dbReference type="SUPFAM" id="SSF47413">
    <property type="entry name" value="lambda repressor-like DNA-binding domains"/>
    <property type="match status" value="1"/>
</dbReference>
<dbReference type="CDD" id="cd00093">
    <property type="entry name" value="HTH_XRE"/>
    <property type="match status" value="1"/>
</dbReference>
<feature type="transmembrane region" description="Helical" evidence="2">
    <location>
        <begin position="151"/>
        <end position="173"/>
    </location>
</feature>
<feature type="region of interest" description="Disordered" evidence="1">
    <location>
        <begin position="91"/>
        <end position="144"/>
    </location>
</feature>
<keyword evidence="2" id="KW-0812">Transmembrane</keyword>
<name>A0ABW7T5S2_9ACTN</name>
<keyword evidence="2" id="KW-0472">Membrane</keyword>
<sequence>MAEETEEFAELLRELKSRSGQSYAGLAKRLHMSTSTVHRYCNGDAVPAEYAPVERFARVCGAKPEELVELHRHWILADAARRRKAATSRAVAAPAATEGGAEGAAEADASPVPGAPAQGAAATSVSSAAAGPSSGGAHPSRPAGRLPTTRLALIGAVVVAIAAASAAVVGYAASPDRGSAAHDDVRRPQQAQSPTAPGRTSIPKPLLSSPSASPSGGTVAPAPDAPSEAPSEALGPKAPSGGDAAPAAVPLTMSTRPYVWQDRCDQYYLTDRQPPFMPPPPEEQDAPGWAANLRAVAGGRTDVELSVQGKGREAVVLHALRVRVVKRSAPLSWNAYAMGSGCGGGLTPAFHDLDLDAGQPRVRATGGMQGDIAIPATDFPYKVSSTDPQVLKVYARTESHDVSWYLELEWSSGDRHGTVRIDDHGRPFRTSAIKDRPQYFYWLGKNVWSPVEGENRSK</sequence>
<dbReference type="SMART" id="SM00530">
    <property type="entry name" value="HTH_XRE"/>
    <property type="match status" value="1"/>
</dbReference>
<keyword evidence="5" id="KW-1185">Reference proteome</keyword>
<feature type="compositionally biased region" description="Low complexity" evidence="1">
    <location>
        <begin position="200"/>
        <end position="233"/>
    </location>
</feature>
<dbReference type="Proteomes" id="UP001611162">
    <property type="component" value="Unassembled WGS sequence"/>
</dbReference>
<proteinExistence type="predicted"/>
<dbReference type="EMBL" id="JBIRRB010000005">
    <property type="protein sequence ID" value="MFI0912011.1"/>
    <property type="molecule type" value="Genomic_DNA"/>
</dbReference>
<dbReference type="InterPro" id="IPR001387">
    <property type="entry name" value="Cro/C1-type_HTH"/>
</dbReference>
<gene>
    <name evidence="4" type="ORF">ACH4TF_16315</name>
</gene>